<dbReference type="InterPro" id="IPR007568">
    <property type="entry name" value="RTA1"/>
</dbReference>
<keyword evidence="7" id="KW-1185">Reference proteome</keyword>
<proteinExistence type="predicted"/>
<feature type="transmembrane region" description="Helical" evidence="5">
    <location>
        <begin position="94"/>
        <end position="122"/>
    </location>
</feature>
<feature type="transmembrane region" description="Helical" evidence="5">
    <location>
        <begin position="63"/>
        <end position="82"/>
    </location>
</feature>
<dbReference type="RefSeq" id="XP_060427959.1">
    <property type="nucleotide sequence ID" value="XM_060577422.1"/>
</dbReference>
<evidence type="ECO:0000256" key="2">
    <source>
        <dbReference type="ARBA" id="ARBA00022692"/>
    </source>
</evidence>
<evidence type="ECO:0000313" key="7">
    <source>
        <dbReference type="Proteomes" id="UP001224890"/>
    </source>
</evidence>
<evidence type="ECO:0000256" key="5">
    <source>
        <dbReference type="SAM" id="Phobius"/>
    </source>
</evidence>
<feature type="transmembrane region" description="Helical" evidence="5">
    <location>
        <begin position="224"/>
        <end position="241"/>
    </location>
</feature>
<keyword evidence="3 5" id="KW-1133">Transmembrane helix</keyword>
<accession>A0AAJ0ERI0</accession>
<dbReference type="GO" id="GO:0005886">
    <property type="term" value="C:plasma membrane"/>
    <property type="evidence" value="ECO:0007669"/>
    <property type="project" value="TreeGrafter"/>
</dbReference>
<dbReference type="EMBL" id="JAHMHR010000028">
    <property type="protein sequence ID" value="KAK1673956.1"/>
    <property type="molecule type" value="Genomic_DNA"/>
</dbReference>
<dbReference type="AlphaFoldDB" id="A0AAJ0ERI0"/>
<protein>
    <submittedName>
        <fullName evidence="6">RTA1 like protein</fullName>
    </submittedName>
</protein>
<name>A0AAJ0ERI0_9PEZI</name>
<sequence length="308" mass="33849">MTSANSTTPSYDTCKSLPPTCPIEYTFYGTPLSKPASTFFSITFALLLLLQLYHGIKSRTWSYYPWLGIGTLFECLGYLARAKPAENPWSMNAVMLQILTLLLAPTLVAAAISVTFKCLVIWYGSQWSVMRPSLYPWVFVGSDFVSIVVQFIGGGAMAAGATGNRNETVVKIAEKAILGGVAFQFGNMVVYDDVRLVAPVRENGGTPMSRALATPKQAGRARTLVYALGVAYVAIIIRCAYRITENVPAISKEIMRNEPMFLGLDGVMLLIAIGDVTLVHPGDFFPFLSENPHKGNSRDRDYQMRNMK</sequence>
<keyword evidence="2 5" id="KW-0812">Transmembrane</keyword>
<evidence type="ECO:0000256" key="1">
    <source>
        <dbReference type="ARBA" id="ARBA00004141"/>
    </source>
</evidence>
<keyword evidence="4 5" id="KW-0472">Membrane</keyword>
<feature type="transmembrane region" description="Helical" evidence="5">
    <location>
        <begin position="134"/>
        <end position="159"/>
    </location>
</feature>
<gene>
    <name evidence="6" type="ORF">BDP55DRAFT_695050</name>
</gene>
<dbReference type="GeneID" id="85461948"/>
<dbReference type="PANTHER" id="PTHR31465">
    <property type="entry name" value="PROTEIN RTA1-RELATED"/>
    <property type="match status" value="1"/>
</dbReference>
<evidence type="ECO:0000256" key="3">
    <source>
        <dbReference type="ARBA" id="ARBA00022989"/>
    </source>
</evidence>
<feature type="transmembrane region" description="Helical" evidence="5">
    <location>
        <begin position="261"/>
        <end position="280"/>
    </location>
</feature>
<dbReference type="Proteomes" id="UP001224890">
    <property type="component" value="Unassembled WGS sequence"/>
</dbReference>
<reference evidence="6" key="1">
    <citation type="submission" date="2021-06" db="EMBL/GenBank/DDBJ databases">
        <title>Comparative genomics, transcriptomics and evolutionary studies reveal genomic signatures of adaptation to plant cell wall in hemibiotrophic fungi.</title>
        <authorList>
            <consortium name="DOE Joint Genome Institute"/>
            <person name="Baroncelli R."/>
            <person name="Diaz J.F."/>
            <person name="Benocci T."/>
            <person name="Peng M."/>
            <person name="Battaglia E."/>
            <person name="Haridas S."/>
            <person name="Andreopoulos W."/>
            <person name="Labutti K."/>
            <person name="Pangilinan J."/>
            <person name="Floch G.L."/>
            <person name="Makela M.R."/>
            <person name="Henrissat B."/>
            <person name="Grigoriev I.V."/>
            <person name="Crouch J.A."/>
            <person name="De Vries R.P."/>
            <person name="Sukno S.A."/>
            <person name="Thon M.R."/>
        </authorList>
    </citation>
    <scope>NUCLEOTIDE SEQUENCE</scope>
    <source>
        <strain evidence="6">CBS 193.32</strain>
    </source>
</reference>
<dbReference type="Pfam" id="PF04479">
    <property type="entry name" value="RTA1"/>
    <property type="match status" value="1"/>
</dbReference>
<feature type="transmembrane region" description="Helical" evidence="5">
    <location>
        <begin position="36"/>
        <end position="56"/>
    </location>
</feature>
<organism evidence="6 7">
    <name type="scientific">Colletotrichum godetiae</name>
    <dbReference type="NCBI Taxonomy" id="1209918"/>
    <lineage>
        <taxon>Eukaryota</taxon>
        <taxon>Fungi</taxon>
        <taxon>Dikarya</taxon>
        <taxon>Ascomycota</taxon>
        <taxon>Pezizomycotina</taxon>
        <taxon>Sordariomycetes</taxon>
        <taxon>Hypocreomycetidae</taxon>
        <taxon>Glomerellales</taxon>
        <taxon>Glomerellaceae</taxon>
        <taxon>Colletotrichum</taxon>
        <taxon>Colletotrichum acutatum species complex</taxon>
    </lineage>
</organism>
<dbReference type="PANTHER" id="PTHR31465:SF8">
    <property type="entry name" value="DOMAIN PROTEIN, PUTATIVE (AFU_ORTHOLOGUE AFUA_6G14140)-RELATED"/>
    <property type="match status" value="1"/>
</dbReference>
<evidence type="ECO:0000256" key="4">
    <source>
        <dbReference type="ARBA" id="ARBA00023136"/>
    </source>
</evidence>
<dbReference type="GO" id="GO:0000324">
    <property type="term" value="C:fungal-type vacuole"/>
    <property type="evidence" value="ECO:0007669"/>
    <property type="project" value="TreeGrafter"/>
</dbReference>
<evidence type="ECO:0000313" key="6">
    <source>
        <dbReference type="EMBL" id="KAK1673956.1"/>
    </source>
</evidence>
<comment type="caution">
    <text evidence="6">The sequence shown here is derived from an EMBL/GenBank/DDBJ whole genome shotgun (WGS) entry which is preliminary data.</text>
</comment>
<comment type="subcellular location">
    <subcellularLocation>
        <location evidence="1">Membrane</location>
        <topology evidence="1">Multi-pass membrane protein</topology>
    </subcellularLocation>
</comment>